<dbReference type="OrthoDB" id="7996442at2"/>
<protein>
    <submittedName>
        <fullName evidence="1">Uncharacterized protein</fullName>
    </submittedName>
</protein>
<name>A0A0H1RIK9_9HYPH</name>
<sequence length="137" mass="15177">MLKNSLRDFIDSAVERNFISSDDVKRLTGEVLGEGITSRLEVESLLALDRMIEAEESWGTALTKLVVDFLVWKRAPHGVVSNEDALWLATVLEVSGPSRNAMNIAYAILDEAGYVDVALLDFIMRGRQQARLNLIAA</sequence>
<keyword evidence="2" id="KW-1185">Reference proteome</keyword>
<accession>A0A0H1RIK9</accession>
<dbReference type="RefSeq" id="WP_047186951.1">
    <property type="nucleotide sequence ID" value="NZ_LCYG01000002.1"/>
</dbReference>
<organism evidence="1 2">
    <name type="scientific">Microvirga vignae</name>
    <dbReference type="NCBI Taxonomy" id="1225564"/>
    <lineage>
        <taxon>Bacteria</taxon>
        <taxon>Pseudomonadati</taxon>
        <taxon>Pseudomonadota</taxon>
        <taxon>Alphaproteobacteria</taxon>
        <taxon>Hyphomicrobiales</taxon>
        <taxon>Methylobacteriaceae</taxon>
        <taxon>Microvirga</taxon>
    </lineage>
</organism>
<dbReference type="AlphaFoldDB" id="A0A0H1RIK9"/>
<proteinExistence type="predicted"/>
<dbReference type="PATRIC" id="fig|1225564.3.peg.2205"/>
<evidence type="ECO:0000313" key="2">
    <source>
        <dbReference type="Proteomes" id="UP000035489"/>
    </source>
</evidence>
<dbReference type="EMBL" id="LCYG01000002">
    <property type="protein sequence ID" value="KLK95038.1"/>
    <property type="molecule type" value="Genomic_DNA"/>
</dbReference>
<comment type="caution">
    <text evidence="1">The sequence shown here is derived from an EMBL/GenBank/DDBJ whole genome shotgun (WGS) entry which is preliminary data.</text>
</comment>
<dbReference type="Proteomes" id="UP000035489">
    <property type="component" value="Unassembled WGS sequence"/>
</dbReference>
<gene>
    <name evidence="1" type="ORF">AA309_00100</name>
</gene>
<evidence type="ECO:0000313" key="1">
    <source>
        <dbReference type="EMBL" id="KLK95038.1"/>
    </source>
</evidence>
<reference evidence="1 2" key="1">
    <citation type="submission" date="2015-05" db="EMBL/GenBank/DDBJ databases">
        <title>Draft genome sequence of Microvirga vignae strain BR3299, a novel nitrogen fixing bacteria isolated from Brazil semi-aired region.</title>
        <authorList>
            <person name="Zilli J.E."/>
            <person name="Passos S.R."/>
            <person name="Leite J."/>
            <person name="Baldani J.I."/>
            <person name="Xavier G.R."/>
            <person name="Rumjaneck N.G."/>
            <person name="Simoes-Araujo J.L."/>
        </authorList>
    </citation>
    <scope>NUCLEOTIDE SEQUENCE [LARGE SCALE GENOMIC DNA]</scope>
    <source>
        <strain evidence="1 2">BR3299</strain>
    </source>
</reference>